<comment type="caution">
    <text evidence="2">The sequence shown here is derived from an EMBL/GenBank/DDBJ whole genome shotgun (WGS) entry which is preliminary data.</text>
</comment>
<keyword evidence="1" id="KW-1133">Transmembrane helix</keyword>
<keyword evidence="1" id="KW-0472">Membrane</keyword>
<dbReference type="Proteomes" id="UP001139158">
    <property type="component" value="Unassembled WGS sequence"/>
</dbReference>
<gene>
    <name evidence="2" type="ORF">LJ757_12260</name>
</gene>
<organism evidence="2 3">
    <name type="scientific">Arthrobacter caoxuetaonis</name>
    <dbReference type="NCBI Taxonomy" id="2886935"/>
    <lineage>
        <taxon>Bacteria</taxon>
        <taxon>Bacillati</taxon>
        <taxon>Actinomycetota</taxon>
        <taxon>Actinomycetes</taxon>
        <taxon>Micrococcales</taxon>
        <taxon>Micrococcaceae</taxon>
        <taxon>Arthrobacter</taxon>
    </lineage>
</organism>
<dbReference type="AlphaFoldDB" id="A0A9X1SDC5"/>
<dbReference type="RefSeq" id="WP_227896436.1">
    <property type="nucleotide sequence ID" value="NZ_CP099466.1"/>
</dbReference>
<accession>A0A9X1SDC5</accession>
<protein>
    <submittedName>
        <fullName evidence="2">Uncharacterized protein</fullName>
    </submittedName>
</protein>
<evidence type="ECO:0000313" key="3">
    <source>
        <dbReference type="Proteomes" id="UP001139158"/>
    </source>
</evidence>
<proteinExistence type="predicted"/>
<evidence type="ECO:0000256" key="1">
    <source>
        <dbReference type="SAM" id="Phobius"/>
    </source>
</evidence>
<evidence type="ECO:0000313" key="2">
    <source>
        <dbReference type="EMBL" id="MCC3298571.1"/>
    </source>
</evidence>
<dbReference type="EMBL" id="JAJFZV010000012">
    <property type="protein sequence ID" value="MCC3298571.1"/>
    <property type="molecule type" value="Genomic_DNA"/>
</dbReference>
<sequence>MYAWIFRHLPGPLWIRIVTAVVLVAGVVLALMTYVFPWFSEFSFLSPLTDSTIGGS</sequence>
<name>A0A9X1SDC5_9MICC</name>
<keyword evidence="3" id="KW-1185">Reference proteome</keyword>
<keyword evidence="1" id="KW-0812">Transmembrane</keyword>
<feature type="transmembrane region" description="Helical" evidence="1">
    <location>
        <begin position="13"/>
        <end position="36"/>
    </location>
</feature>
<reference evidence="2" key="1">
    <citation type="submission" date="2021-10" db="EMBL/GenBank/DDBJ databases">
        <title>Novel species in genus Arthrobacter.</title>
        <authorList>
            <person name="Liu Y."/>
        </authorList>
    </citation>
    <scope>NUCLEOTIDE SEQUENCE</scope>
    <source>
        <strain evidence="2">Zg-Y453</strain>
    </source>
</reference>